<evidence type="ECO:0000256" key="1">
    <source>
        <dbReference type="ARBA" id="ARBA00001974"/>
    </source>
</evidence>
<dbReference type="Proteomes" id="UP000661607">
    <property type="component" value="Unassembled WGS sequence"/>
</dbReference>
<dbReference type="RefSeq" id="WP_192775514.1">
    <property type="nucleotide sequence ID" value="NZ_BAAASY010000035.1"/>
</dbReference>
<feature type="domain" description="FAD-binding" evidence="4">
    <location>
        <begin position="2"/>
        <end position="124"/>
    </location>
</feature>
<dbReference type="Pfam" id="PF01494">
    <property type="entry name" value="FAD_binding_3"/>
    <property type="match status" value="2"/>
</dbReference>
<dbReference type="InterPro" id="IPR050641">
    <property type="entry name" value="RIFMO-like"/>
</dbReference>
<dbReference type="Gene3D" id="3.30.70.2450">
    <property type="match status" value="1"/>
</dbReference>
<dbReference type="EMBL" id="JADBEF010000001">
    <property type="protein sequence ID" value="MBE1560438.1"/>
    <property type="molecule type" value="Genomic_DNA"/>
</dbReference>
<feature type="domain" description="FAD-binding" evidence="4">
    <location>
        <begin position="127"/>
        <end position="324"/>
    </location>
</feature>
<comment type="cofactor">
    <cofactor evidence="1">
        <name>FAD</name>
        <dbReference type="ChEBI" id="CHEBI:57692"/>
    </cofactor>
</comment>
<dbReference type="SUPFAM" id="SSF51905">
    <property type="entry name" value="FAD/NAD(P)-binding domain"/>
    <property type="match status" value="1"/>
</dbReference>
<dbReference type="PANTHER" id="PTHR43004:SF19">
    <property type="entry name" value="BINDING MONOOXYGENASE, PUTATIVE (JCVI)-RELATED"/>
    <property type="match status" value="1"/>
</dbReference>
<keyword evidence="6" id="KW-1185">Reference proteome</keyword>
<dbReference type="Gene3D" id="3.50.50.60">
    <property type="entry name" value="FAD/NAD(P)-binding domain"/>
    <property type="match status" value="2"/>
</dbReference>
<organism evidence="5 6">
    <name type="scientific">Nonomuraea africana</name>
    <dbReference type="NCBI Taxonomy" id="46171"/>
    <lineage>
        <taxon>Bacteria</taxon>
        <taxon>Bacillati</taxon>
        <taxon>Actinomycetota</taxon>
        <taxon>Actinomycetes</taxon>
        <taxon>Streptosporangiales</taxon>
        <taxon>Streptosporangiaceae</taxon>
        <taxon>Nonomuraea</taxon>
    </lineage>
</organism>
<comment type="caution">
    <text evidence="5">The sequence shown here is derived from an EMBL/GenBank/DDBJ whole genome shotgun (WGS) entry which is preliminary data.</text>
</comment>
<reference evidence="5 6" key="1">
    <citation type="submission" date="2020-10" db="EMBL/GenBank/DDBJ databases">
        <title>Sequencing the genomes of 1000 actinobacteria strains.</title>
        <authorList>
            <person name="Klenk H.-P."/>
        </authorList>
    </citation>
    <scope>NUCLEOTIDE SEQUENCE [LARGE SCALE GENOMIC DNA]</scope>
    <source>
        <strain evidence="5 6">DSM 43748</strain>
    </source>
</reference>
<dbReference type="PANTHER" id="PTHR43004">
    <property type="entry name" value="TRK SYSTEM POTASSIUM UPTAKE PROTEIN"/>
    <property type="match status" value="1"/>
</dbReference>
<name>A0ABR9KEI1_9ACTN</name>
<proteinExistence type="predicted"/>
<evidence type="ECO:0000256" key="3">
    <source>
        <dbReference type="ARBA" id="ARBA00022827"/>
    </source>
</evidence>
<evidence type="ECO:0000259" key="4">
    <source>
        <dbReference type="Pfam" id="PF01494"/>
    </source>
</evidence>
<evidence type="ECO:0000313" key="6">
    <source>
        <dbReference type="Proteomes" id="UP000661607"/>
    </source>
</evidence>
<sequence length="459" mass="49278">MDILIVGAGPSGLTVANVLAAYGVPFRIVDAKPGPVSQSRAAIVHVRTLELFDRLGLAGEARRRGLPITHAELYENGRRGAEVPLAGRDGGPIALGQDETERLLVERLAERGHAVEWNTTLTTFGGSRWVVGADGASSQVRRAMGVGFAGRTYEQTGLLADVRLDTRLKPGRLRLNLTRGGFVGMLPLGESRYRLFGAVPRDLAAPGPDGRVSHDPYAEVSLEQLQRWFDTFFAVRARLVGADWTALFRVHSRMAERFRAGDTFLVGDAAHIHSPAGGQGMNLGIGDAVNLGWKLAMVARGEAGEQLLDSYEAERMPVARKVLNGADRGFALEATGQPVAAWLRAHVAGRLLGPLSHLPPVREAIARMFSQTWISYRDSPVVGGSRHGALRPGDRAPLGMAPADLRHHLVVSPGAHVDAPFEIHEHPAAGRLAYLVRPDGHLAYIGPPASVPTDPDRVG</sequence>
<dbReference type="InterPro" id="IPR036188">
    <property type="entry name" value="FAD/NAD-bd_sf"/>
</dbReference>
<dbReference type="InterPro" id="IPR002938">
    <property type="entry name" value="FAD-bd"/>
</dbReference>
<protein>
    <submittedName>
        <fullName evidence="5">2-polyprenyl-6-methoxyphenol hydroxylase-like FAD-dependent oxidoreductase</fullName>
    </submittedName>
</protein>
<keyword evidence="3" id="KW-0274">FAD</keyword>
<accession>A0ABR9KEI1</accession>
<keyword evidence="2" id="KW-0285">Flavoprotein</keyword>
<dbReference type="PRINTS" id="PR00420">
    <property type="entry name" value="RNGMNOXGNASE"/>
</dbReference>
<gene>
    <name evidence="5" type="ORF">H4W81_003217</name>
</gene>
<evidence type="ECO:0000256" key="2">
    <source>
        <dbReference type="ARBA" id="ARBA00022630"/>
    </source>
</evidence>
<evidence type="ECO:0000313" key="5">
    <source>
        <dbReference type="EMBL" id="MBE1560438.1"/>
    </source>
</evidence>